<gene>
    <name evidence="2" type="ORF">SAMN05445060_3604</name>
</gene>
<keyword evidence="1" id="KW-0472">Membrane</keyword>
<proteinExistence type="predicted"/>
<accession>A0A1N7H6D9</accession>
<keyword evidence="3" id="KW-1185">Reference proteome</keyword>
<evidence type="ECO:0000256" key="1">
    <source>
        <dbReference type="SAM" id="Phobius"/>
    </source>
</evidence>
<evidence type="ECO:0000313" key="3">
    <source>
        <dbReference type="Proteomes" id="UP000186218"/>
    </source>
</evidence>
<organism evidence="2 3">
    <name type="scientific">Williamsia sterculiae</name>
    <dbReference type="NCBI Taxonomy" id="1344003"/>
    <lineage>
        <taxon>Bacteria</taxon>
        <taxon>Bacillati</taxon>
        <taxon>Actinomycetota</taxon>
        <taxon>Actinomycetes</taxon>
        <taxon>Mycobacteriales</taxon>
        <taxon>Nocardiaceae</taxon>
        <taxon>Williamsia</taxon>
    </lineage>
</organism>
<dbReference type="Proteomes" id="UP000186218">
    <property type="component" value="Unassembled WGS sequence"/>
</dbReference>
<feature type="transmembrane region" description="Helical" evidence="1">
    <location>
        <begin position="6"/>
        <end position="26"/>
    </location>
</feature>
<dbReference type="EMBL" id="FTNT01000012">
    <property type="protein sequence ID" value="SIS20425.1"/>
    <property type="molecule type" value="Genomic_DNA"/>
</dbReference>
<name>A0A1N7H6D9_9NOCA</name>
<sequence>MTRSGAATVMTVAVVAALVVGGCYLLGRTHPPRATPVTGDVVGPDTGESVSDYLARARQTLTAVPTDDAMPRWALISLRDPLTDGQVAPVVSPVSLSQVVLHVAIPGVRTPVTVEPAGVSAIGTARDRAIGELMTRNDPDPDGSRDQRIAAVTISRLRSGCACVIALVVRGSPDRLRTVAADPRVRAVEVLPADAAGGLFAVRTLLPEDTSSTGPAADTATVPPP</sequence>
<reference evidence="2 3" key="1">
    <citation type="submission" date="2017-01" db="EMBL/GenBank/DDBJ databases">
        <authorList>
            <person name="Mah S.A."/>
            <person name="Swanson W.J."/>
            <person name="Moy G.W."/>
            <person name="Vacquier V.D."/>
        </authorList>
    </citation>
    <scope>NUCLEOTIDE SEQUENCE [LARGE SCALE GENOMIC DNA]</scope>
    <source>
        <strain evidence="2 3">CPCC 203464</strain>
    </source>
</reference>
<protein>
    <submittedName>
        <fullName evidence="2">Uncharacterized protein</fullName>
    </submittedName>
</protein>
<evidence type="ECO:0000313" key="2">
    <source>
        <dbReference type="EMBL" id="SIS20425.1"/>
    </source>
</evidence>
<dbReference type="STRING" id="1344003.SAMN05445060_3604"/>
<keyword evidence="1" id="KW-1133">Transmembrane helix</keyword>
<dbReference type="OrthoDB" id="4775484at2"/>
<dbReference type="PROSITE" id="PS51257">
    <property type="entry name" value="PROKAR_LIPOPROTEIN"/>
    <property type="match status" value="1"/>
</dbReference>
<keyword evidence="1" id="KW-0812">Transmembrane</keyword>
<dbReference type="RefSeq" id="WP_076482374.1">
    <property type="nucleotide sequence ID" value="NZ_FTNT01000012.1"/>
</dbReference>
<dbReference type="AlphaFoldDB" id="A0A1N7H6D9"/>